<organism evidence="3 4">
    <name type="scientific">Mycena albidolilacea</name>
    <dbReference type="NCBI Taxonomy" id="1033008"/>
    <lineage>
        <taxon>Eukaryota</taxon>
        <taxon>Fungi</taxon>
        <taxon>Dikarya</taxon>
        <taxon>Basidiomycota</taxon>
        <taxon>Agaricomycotina</taxon>
        <taxon>Agaricomycetes</taxon>
        <taxon>Agaricomycetidae</taxon>
        <taxon>Agaricales</taxon>
        <taxon>Marasmiineae</taxon>
        <taxon>Mycenaceae</taxon>
        <taxon>Mycena</taxon>
    </lineage>
</organism>
<protein>
    <recommendedName>
        <fullName evidence="5">Transmembrane protein</fullName>
    </recommendedName>
</protein>
<accession>A0AAD7A7H5</accession>
<evidence type="ECO:0000313" key="4">
    <source>
        <dbReference type="Proteomes" id="UP001218218"/>
    </source>
</evidence>
<keyword evidence="2" id="KW-0812">Transmembrane</keyword>
<gene>
    <name evidence="3" type="ORF">DFH08DRAFT_806028</name>
</gene>
<keyword evidence="2" id="KW-0472">Membrane</keyword>
<feature type="coiled-coil region" evidence="1">
    <location>
        <begin position="467"/>
        <end position="494"/>
    </location>
</feature>
<feature type="transmembrane region" description="Helical" evidence="2">
    <location>
        <begin position="336"/>
        <end position="359"/>
    </location>
</feature>
<dbReference type="Gene3D" id="2.60.120.260">
    <property type="entry name" value="Galactose-binding domain-like"/>
    <property type="match status" value="1"/>
</dbReference>
<evidence type="ECO:0000256" key="2">
    <source>
        <dbReference type="SAM" id="Phobius"/>
    </source>
</evidence>
<keyword evidence="2" id="KW-1133">Transmembrane helix</keyword>
<name>A0AAD7A7H5_9AGAR</name>
<sequence length="507" mass="55782">MGIRLEMSEMNGIRSRNSKSVRIRKFSVAPSVPTLAVNGSDSTLFSPSNFHMLFDGTSISVTGSSQGGLGSGSFNITLDGNTSTVHRATSDAEHLYIYFPWYQSPSLSDVESLQLHDISITILGEYLTIDYLAIAPRMETTLLGKTLMVDDRYTGLRFLGSWETGHSTFRNPGGPSGSPDTISYSFQNTTHITSTSGSILQFTYTGTEMTLYGVFLWDKLGSFELVTKIDNQEPTTTSFSTFSNGTSDNGITQQPNFILYASPKFPAGNHNVTFTLSKCKNQTLIIDYILYTPSFNSLATMPDLTGPGSQTLSPGLPLPTSTSTTHDSHRKPKSHIAALAAGIVAGLICIALVVALVMWHGRRHARNLHYPAQSALSEQDAMEIVPFTTRRSNPAQMTLKHQTTVLTPNNHTLNSNYRAQKSELTDSPNHAQVTQQVTLHDGIHQATNAIEVVHPVVDHRVDGIDPVESVQRQIEEQERMQMQTEIRIQAMRAELHALHPPPEYQSL</sequence>
<reference evidence="3" key="1">
    <citation type="submission" date="2023-03" db="EMBL/GenBank/DDBJ databases">
        <title>Massive genome expansion in bonnet fungi (Mycena s.s.) driven by repeated elements and novel gene families across ecological guilds.</title>
        <authorList>
            <consortium name="Lawrence Berkeley National Laboratory"/>
            <person name="Harder C.B."/>
            <person name="Miyauchi S."/>
            <person name="Viragh M."/>
            <person name="Kuo A."/>
            <person name="Thoen E."/>
            <person name="Andreopoulos B."/>
            <person name="Lu D."/>
            <person name="Skrede I."/>
            <person name="Drula E."/>
            <person name="Henrissat B."/>
            <person name="Morin E."/>
            <person name="Kohler A."/>
            <person name="Barry K."/>
            <person name="LaButti K."/>
            <person name="Morin E."/>
            <person name="Salamov A."/>
            <person name="Lipzen A."/>
            <person name="Mereny Z."/>
            <person name="Hegedus B."/>
            <person name="Baldrian P."/>
            <person name="Stursova M."/>
            <person name="Weitz H."/>
            <person name="Taylor A."/>
            <person name="Grigoriev I.V."/>
            <person name="Nagy L.G."/>
            <person name="Martin F."/>
            <person name="Kauserud H."/>
        </authorList>
    </citation>
    <scope>NUCLEOTIDE SEQUENCE</scope>
    <source>
        <strain evidence="3">CBHHK002</strain>
    </source>
</reference>
<evidence type="ECO:0000256" key="1">
    <source>
        <dbReference type="SAM" id="Coils"/>
    </source>
</evidence>
<keyword evidence="1" id="KW-0175">Coiled coil</keyword>
<dbReference type="Proteomes" id="UP001218218">
    <property type="component" value="Unassembled WGS sequence"/>
</dbReference>
<keyword evidence="4" id="KW-1185">Reference proteome</keyword>
<proteinExistence type="predicted"/>
<evidence type="ECO:0000313" key="3">
    <source>
        <dbReference type="EMBL" id="KAJ7351301.1"/>
    </source>
</evidence>
<comment type="caution">
    <text evidence="3">The sequence shown here is derived from an EMBL/GenBank/DDBJ whole genome shotgun (WGS) entry which is preliminary data.</text>
</comment>
<evidence type="ECO:0008006" key="5">
    <source>
        <dbReference type="Google" id="ProtNLM"/>
    </source>
</evidence>
<dbReference type="EMBL" id="JARIHO010000013">
    <property type="protein sequence ID" value="KAJ7351301.1"/>
    <property type="molecule type" value="Genomic_DNA"/>
</dbReference>
<dbReference type="AlphaFoldDB" id="A0AAD7A7H5"/>